<gene>
    <name evidence="4" type="ORF">JD108_06135</name>
    <name evidence="5" type="ORF">KDJ56_05815</name>
</gene>
<accession>A0A7T5EMT7</accession>
<dbReference type="RefSeq" id="WP_198829010.1">
    <property type="nucleotide sequence ID" value="NZ_CP066308.1"/>
</dbReference>
<keyword evidence="7" id="KW-1185">Reference proteome</keyword>
<dbReference type="InterPro" id="IPR051311">
    <property type="entry name" value="DedA_domain"/>
</dbReference>
<evidence type="ECO:0000256" key="1">
    <source>
        <dbReference type="ARBA" id="ARBA00010792"/>
    </source>
</evidence>
<feature type="transmembrane region" description="Helical" evidence="2">
    <location>
        <begin position="138"/>
        <end position="159"/>
    </location>
</feature>
<dbReference type="EMBL" id="CP066308">
    <property type="protein sequence ID" value="QQE75485.1"/>
    <property type="molecule type" value="Genomic_DNA"/>
</dbReference>
<name>A0A7T5EMT7_9BACL</name>
<dbReference type="PANTHER" id="PTHR42709:SF9">
    <property type="entry name" value="ALKALINE PHOSPHATASE LIKE PROTEIN"/>
    <property type="match status" value="1"/>
</dbReference>
<comment type="similarity">
    <text evidence="1">Belongs to the DedA family.</text>
</comment>
<dbReference type="Pfam" id="PF09335">
    <property type="entry name" value="VTT_dom"/>
    <property type="match status" value="1"/>
</dbReference>
<feature type="transmembrane region" description="Helical" evidence="2">
    <location>
        <begin position="171"/>
        <end position="190"/>
    </location>
</feature>
<evidence type="ECO:0000313" key="5">
    <source>
        <dbReference type="EMBL" id="QUO42511.1"/>
    </source>
</evidence>
<proteinExistence type="inferred from homology"/>
<protein>
    <submittedName>
        <fullName evidence="4">DedA family protein</fullName>
    </submittedName>
</protein>
<reference evidence="4 6" key="1">
    <citation type="submission" date="2020-12" db="EMBL/GenBank/DDBJ databases">
        <title>strain FJAT-54423T represents a novel species of the genus Brevibacillus.</title>
        <authorList>
            <person name="Tang R."/>
        </authorList>
    </citation>
    <scope>NUCLEOTIDE SEQUENCE [LARGE SCALE GENOMIC DNA]</scope>
    <source>
        <strain evidence="4 6">FJAT-54423</strain>
    </source>
</reference>
<dbReference type="AlphaFoldDB" id="A0A7T5EMT7"/>
<dbReference type="Proteomes" id="UP000595847">
    <property type="component" value="Chromosome"/>
</dbReference>
<evidence type="ECO:0000313" key="6">
    <source>
        <dbReference type="Proteomes" id="UP000595847"/>
    </source>
</evidence>
<feature type="domain" description="VTT" evidence="3">
    <location>
        <begin position="31"/>
        <end position="156"/>
    </location>
</feature>
<keyword evidence="2" id="KW-1133">Transmembrane helix</keyword>
<dbReference type="EMBL" id="CP073708">
    <property type="protein sequence ID" value="QUO42511.1"/>
    <property type="molecule type" value="Genomic_DNA"/>
</dbReference>
<evidence type="ECO:0000313" key="7">
    <source>
        <dbReference type="Proteomes" id="UP000677234"/>
    </source>
</evidence>
<dbReference type="GO" id="GO:0005886">
    <property type="term" value="C:plasma membrane"/>
    <property type="evidence" value="ECO:0007669"/>
    <property type="project" value="TreeGrafter"/>
</dbReference>
<feature type="transmembrane region" description="Helical" evidence="2">
    <location>
        <begin position="52"/>
        <end position="73"/>
    </location>
</feature>
<evidence type="ECO:0000259" key="3">
    <source>
        <dbReference type="Pfam" id="PF09335"/>
    </source>
</evidence>
<dbReference type="Proteomes" id="UP000677234">
    <property type="component" value="Chromosome"/>
</dbReference>
<dbReference type="KEGG" id="bcop:JD108_06135"/>
<organism evidence="4 6">
    <name type="scientific">Brevibacillus composti</name>
    <dbReference type="NCBI Taxonomy" id="2796470"/>
    <lineage>
        <taxon>Bacteria</taxon>
        <taxon>Bacillati</taxon>
        <taxon>Bacillota</taxon>
        <taxon>Bacilli</taxon>
        <taxon>Bacillales</taxon>
        <taxon>Paenibacillaceae</taxon>
        <taxon>Brevibacillus</taxon>
    </lineage>
</organism>
<evidence type="ECO:0000256" key="2">
    <source>
        <dbReference type="SAM" id="Phobius"/>
    </source>
</evidence>
<reference evidence="5" key="2">
    <citation type="submission" date="2021-04" db="EMBL/GenBank/DDBJ databases">
        <title>Brevibacillus composti FJAT-54423, complete genome.</title>
        <authorList>
            <person name="Tang R."/>
        </authorList>
    </citation>
    <scope>NUCLEOTIDE SEQUENCE</scope>
    <source>
        <strain evidence="5">FJAT-54424</strain>
    </source>
</reference>
<dbReference type="InterPro" id="IPR032816">
    <property type="entry name" value="VTT_dom"/>
</dbReference>
<evidence type="ECO:0000313" key="4">
    <source>
        <dbReference type="EMBL" id="QQE75485.1"/>
    </source>
</evidence>
<dbReference type="PANTHER" id="PTHR42709">
    <property type="entry name" value="ALKALINE PHOSPHATASE LIKE PROTEIN"/>
    <property type="match status" value="1"/>
</dbReference>
<sequence length="206" mass="23032">MDADMLTGMVAQYGYPALFFALWLGIVGMPVPDEMIVMTAGAITAQGWLQPIPAFVAVYLGVVSGLSLGYVLGYRIGAPILQWLARKLKGEKYLNKAEDLLNRYGNGAICLSYFFPVVRHVVPYLVGIQRMPLRRYALYSLPTGFVWTLNYFMAGRLFGRHLDAIMSGVQTYGGITFLALVLLAAAFFWIRRRQAGQHEAQTQRVR</sequence>
<keyword evidence="2" id="KW-0812">Transmembrane</keyword>
<feature type="transmembrane region" description="Helical" evidence="2">
    <location>
        <begin position="12"/>
        <end position="31"/>
    </location>
</feature>
<keyword evidence="2" id="KW-0472">Membrane</keyword>